<dbReference type="OrthoDB" id="4912317at2759"/>
<name>A0A2C5ZN42_9HYPO</name>
<dbReference type="EMBL" id="NJEU01000120">
    <property type="protein sequence ID" value="PHH81436.1"/>
    <property type="molecule type" value="Genomic_DNA"/>
</dbReference>
<keyword evidence="3" id="KW-1185">Reference proteome</keyword>
<keyword evidence="1" id="KW-0732">Signal</keyword>
<dbReference type="AlphaFoldDB" id="A0A2C5ZN42"/>
<evidence type="ECO:0000313" key="3">
    <source>
        <dbReference type="Proteomes" id="UP000224854"/>
    </source>
</evidence>
<dbReference type="Proteomes" id="UP000224854">
    <property type="component" value="Unassembled WGS sequence"/>
</dbReference>
<feature type="signal peptide" evidence="1">
    <location>
        <begin position="1"/>
        <end position="20"/>
    </location>
</feature>
<evidence type="ECO:0000313" key="2">
    <source>
        <dbReference type="EMBL" id="PHH81436.1"/>
    </source>
</evidence>
<evidence type="ECO:0000256" key="1">
    <source>
        <dbReference type="SAM" id="SignalP"/>
    </source>
</evidence>
<feature type="chain" id="PRO_5012383517" evidence="1">
    <location>
        <begin position="21"/>
        <end position="368"/>
    </location>
</feature>
<gene>
    <name evidence="2" type="ORF">CDD82_783</name>
</gene>
<proteinExistence type="predicted"/>
<organism evidence="2 3">
    <name type="scientific">Ophiocordyceps australis</name>
    <dbReference type="NCBI Taxonomy" id="1399860"/>
    <lineage>
        <taxon>Eukaryota</taxon>
        <taxon>Fungi</taxon>
        <taxon>Dikarya</taxon>
        <taxon>Ascomycota</taxon>
        <taxon>Pezizomycotina</taxon>
        <taxon>Sordariomycetes</taxon>
        <taxon>Hypocreomycetidae</taxon>
        <taxon>Hypocreales</taxon>
        <taxon>Ophiocordycipitaceae</taxon>
        <taxon>Ophiocordyceps</taxon>
    </lineage>
</organism>
<accession>A0A2C5ZN42</accession>
<protein>
    <submittedName>
        <fullName evidence="2">Uncharacterized protein</fullName>
    </submittedName>
</protein>
<comment type="caution">
    <text evidence="2">The sequence shown here is derived from an EMBL/GenBank/DDBJ whole genome shotgun (WGS) entry which is preliminary data.</text>
</comment>
<reference evidence="2 3" key="1">
    <citation type="submission" date="2017-06" db="EMBL/GenBank/DDBJ databases">
        <title>Ant-infecting Ophiocordyceps genomes reveal a high diversity of potential behavioral manipulation genes and a possible major role for enterotoxins.</title>
        <authorList>
            <person name="De Bekker C."/>
            <person name="Evans H.C."/>
            <person name="Brachmann A."/>
            <person name="Hughes D.P."/>
        </authorList>
    </citation>
    <scope>NUCLEOTIDE SEQUENCE [LARGE SCALE GENOMIC DNA]</scope>
    <source>
        <strain evidence="2 3">1348a</strain>
    </source>
</reference>
<sequence length="368" mass="41711">MWFLAAKLWLLLFLANLTNGQTALNNDTAATDASLDIDKDAKWLSTPKIGIPGFWSSKELADDSLMHELDQHCPADFRLPKNHPLFVALDQRVELSHACAPMRLYPGIHIHAFWCRKKVDKKESFCLGRQVAWSIVRVLPTDLVRTIAAHGGMNTTELIARIEDDLTRGSDDTRHYQLLWLERNSKDRAQVCWPRRPGFTPEQFTDVLGYLSAMLTMPETIGAAAPKRFMDFPPGPVRQDVYHQIDWKSCHSSSLLTLIRTEFLRPGAYIGTSAARDEIDKWSGVVGRALLATLFEDDYYDCPRDRDCFAGAATNCNLPIKPDSAKDMLRLFTIALELRMPLTISWHSAKGPRPPGIWVMIYRASHVY</sequence>